<evidence type="ECO:0000313" key="3">
    <source>
        <dbReference type="Proteomes" id="UP000631653"/>
    </source>
</evidence>
<dbReference type="NCBIfam" id="TIGR04415">
    <property type="entry name" value="O_hepto_targRPT"/>
    <property type="match status" value="1"/>
</dbReference>
<gene>
    <name evidence="2" type="ORF">GOB81_02685</name>
</gene>
<reference evidence="2 3" key="1">
    <citation type="journal article" date="2020" name="Int. J. Syst. Evol. Microbiol.">
        <title>Novel acetic acid bacteria from cider fermentations: Acetobacter conturbans sp. nov. and Acetobacter fallax sp. nov.</title>
        <authorList>
            <person name="Sombolestani A.S."/>
            <person name="Cleenwerck I."/>
            <person name="Cnockaert M."/>
            <person name="Borremans W."/>
            <person name="Wieme A.D."/>
            <person name="De Vuyst L."/>
            <person name="Vandamme P."/>
        </authorList>
    </citation>
    <scope>NUCLEOTIDE SEQUENCE [LARGE SCALE GENOMIC DNA]</scope>
    <source>
        <strain evidence="2 3">LMG 1627</strain>
    </source>
</reference>
<dbReference type="InterPro" id="IPR030930">
    <property type="entry name" value="AIDA"/>
</dbReference>
<dbReference type="EMBL" id="WOSY01000002">
    <property type="protein sequence ID" value="NHN87538.1"/>
    <property type="molecule type" value="Genomic_DNA"/>
</dbReference>
<dbReference type="RefSeq" id="WP_173568834.1">
    <property type="nucleotide sequence ID" value="NZ_WOSY01000002.1"/>
</dbReference>
<dbReference type="Gene3D" id="2.160.20.20">
    <property type="match status" value="2"/>
</dbReference>
<feature type="domain" description="Hedgehog/Intein (Hint)" evidence="1">
    <location>
        <begin position="802"/>
        <end position="937"/>
    </location>
</feature>
<evidence type="ECO:0000313" key="2">
    <source>
        <dbReference type="EMBL" id="NHN87538.1"/>
    </source>
</evidence>
<proteinExistence type="predicted"/>
<dbReference type="Gene3D" id="2.170.16.10">
    <property type="entry name" value="Hedgehog/Intein (Hint) domain"/>
    <property type="match status" value="1"/>
</dbReference>
<keyword evidence="3" id="KW-1185">Reference proteome</keyword>
<sequence length="1092" mass="109757">MTTSTTISGSGAFVISGETASIANGSVVSATTVVGGGTLVVNGIANGTRLQGTTVGVAREIVSSGGTEQNATLVGGTLEVLSGGTLNTALVMSGGAVDLDSGAVADTIVVGSGGSVSLTGAEVTTLLFAGGTATITSAPLPVSSLSSGMLTLGADTSAVGFSVGSGGTLVLTEGTAVGTVVSGASALEVIQPATSGTDAQESAFLLMSGGSQTVWDGALVADGTVDAGGTETLLSGATARSVAVGSDGNQIIDSGAMASDSLVEAGGSVINEGTLLFDGQSSILGQISGSGAILQTGSGMTVRFASGALENFSGTASLSGGTMIVEDGKEAGHVNFAFSTSAHESLVLGSLPSSLSVAGFGVDDSIVLSGVTSSMTLDLTNGSDLLIESSGTVIETIFLGSGQDYSGAGLQLTENADGTAATLSLGNSASAYSGTILDPGSTSTVVASGNGAEIAAGSTTINTTVNTGGQLFVDGIGVQDQISGVEQVNAGGSAIQSIVYGSELVLSGGVTSATKVNGGEQSVLGGTAIDTAVTGRYDATAIDQDTMIDGVQIVGSGGIASNTVVTVASAGNTYLANGVALSDSYQYVDDGGTVVGTTLTGEHLGWFYHTTPMWADGYARQIVASGGASIRTTANADAVIDVQAGGSASNVSLDGGTLILENGALYDGTLTFLPNVESGAQIYGFAGAHTTASIVSANIAQIESMTISGFDAIGSTITLGMGGGGSTLGTQTIDTVNEIVITNLTFSGSSGEIDSGYIGADGILTVTEGNESVAIRLDGTFGSPFYFQKAPDGGTKITYGVPCYCPGTRIATPNGERPVEELNIGDMVMTASGESRPILWIGRRSYDGRFAAGNPDILPVLIHAGALGNGLPRRRLKVSPLHAMALDGVLIPISLLVNGSSIVQLRKACRVDYIHVELETHDLLLAEGAPSETFIDDDSRAMFHNAGEYDALYPDAAWSPARFCLPRVEDGVQLEAIRHRLAILAPGIMEQNRVGGFVDLVTETAIEGWARCDGWADEPRELIVFHQNQEIGRVMADRFRADLTEGGRFSGRFAFVFPLGIPVKASLICVEDAATGQRLVNPATTEEASNAA</sequence>
<dbReference type="InterPro" id="IPR012332">
    <property type="entry name" value="Autotransporter_pectin_lyase_C"/>
</dbReference>
<name>A0ABX0JYJ2_9PROT</name>
<comment type="caution">
    <text evidence="2">The sequence shown here is derived from an EMBL/GenBank/DDBJ whole genome shotgun (WGS) entry which is preliminary data.</text>
</comment>
<organism evidence="2 3">
    <name type="scientific">Acetobacter conturbans</name>
    <dbReference type="NCBI Taxonomy" id="1737472"/>
    <lineage>
        <taxon>Bacteria</taxon>
        <taxon>Pseudomonadati</taxon>
        <taxon>Pseudomonadota</taxon>
        <taxon>Alphaproteobacteria</taxon>
        <taxon>Acetobacterales</taxon>
        <taxon>Acetobacteraceae</taxon>
        <taxon>Acetobacter</taxon>
    </lineage>
</organism>
<dbReference type="SUPFAM" id="SSF51294">
    <property type="entry name" value="Hedgehog/intein (Hint) domain"/>
    <property type="match status" value="1"/>
</dbReference>
<dbReference type="Proteomes" id="UP000631653">
    <property type="component" value="Unassembled WGS sequence"/>
</dbReference>
<evidence type="ECO:0000259" key="1">
    <source>
        <dbReference type="Pfam" id="PF13403"/>
    </source>
</evidence>
<dbReference type="InterPro" id="IPR028992">
    <property type="entry name" value="Hedgehog/Intein_dom"/>
</dbReference>
<accession>A0ABX0JYJ2</accession>
<dbReference type="Pfam" id="PF13403">
    <property type="entry name" value="Hint_2"/>
    <property type="match status" value="1"/>
</dbReference>
<protein>
    <recommendedName>
        <fullName evidence="1">Hedgehog/Intein (Hint) domain-containing protein</fullName>
    </recommendedName>
</protein>
<dbReference type="InterPro" id="IPR036844">
    <property type="entry name" value="Hint_dom_sf"/>
</dbReference>